<protein>
    <submittedName>
        <fullName evidence="3">Uncharacterized protein</fullName>
    </submittedName>
</protein>
<name>A0A3S9PVF5_9ACTO</name>
<organism evidence="3 4">
    <name type="scientific">Flaviflexus ciconiae</name>
    <dbReference type="NCBI Taxonomy" id="2496867"/>
    <lineage>
        <taxon>Bacteria</taxon>
        <taxon>Bacillati</taxon>
        <taxon>Actinomycetota</taxon>
        <taxon>Actinomycetes</taxon>
        <taxon>Actinomycetales</taxon>
        <taxon>Actinomycetaceae</taxon>
        <taxon>Flaviflexus</taxon>
    </lineage>
</organism>
<feature type="transmembrane region" description="Helical" evidence="2">
    <location>
        <begin position="6"/>
        <end position="26"/>
    </location>
</feature>
<evidence type="ECO:0000256" key="1">
    <source>
        <dbReference type="SAM" id="MobiDB-lite"/>
    </source>
</evidence>
<evidence type="ECO:0000313" key="3">
    <source>
        <dbReference type="EMBL" id="AZQ76350.1"/>
    </source>
</evidence>
<accession>A0A3S9PVF5</accession>
<dbReference type="EMBL" id="CP034593">
    <property type="protein sequence ID" value="AZQ76350.1"/>
    <property type="molecule type" value="Genomic_DNA"/>
</dbReference>
<dbReference type="RefSeq" id="WP_126703159.1">
    <property type="nucleotide sequence ID" value="NZ_CP034593.1"/>
</dbReference>
<dbReference type="AlphaFoldDB" id="A0A3S9PVF5"/>
<keyword evidence="2" id="KW-0472">Membrane</keyword>
<keyword evidence="4" id="KW-1185">Reference proteome</keyword>
<dbReference type="Proteomes" id="UP000280344">
    <property type="component" value="Chromosome"/>
</dbReference>
<dbReference type="KEGG" id="flh:EJ997_02330"/>
<reference evidence="3 4" key="1">
    <citation type="submission" date="2018-12" db="EMBL/GenBank/DDBJ databases">
        <title>Complete genome sequence of Flaviflexus sp. H23T48.</title>
        <authorList>
            <person name="Bae J.-W."/>
            <person name="Lee J.-Y."/>
        </authorList>
    </citation>
    <scope>NUCLEOTIDE SEQUENCE [LARGE SCALE GENOMIC DNA]</scope>
    <source>
        <strain evidence="3 4">H23T48</strain>
    </source>
</reference>
<dbReference type="OrthoDB" id="5150128at2"/>
<evidence type="ECO:0000313" key="4">
    <source>
        <dbReference type="Proteomes" id="UP000280344"/>
    </source>
</evidence>
<sequence length="154" mass="16091">MKTGWIIGGVIAAVVVIVAVVLVLTLGGDDDGDESPNGTSQNQGPIGGQGPNVAPGPDSGGQGGGDGRPSKQEVTESFSDMMYQEGISEEELAEAGRTREQIDSYITCIVDNIYDDVSIETQEALANRDPNVATNEQDMIVMGEATNQCMGELL</sequence>
<feature type="region of interest" description="Disordered" evidence="1">
    <location>
        <begin position="28"/>
        <end position="98"/>
    </location>
</feature>
<keyword evidence="2" id="KW-1133">Transmembrane helix</keyword>
<gene>
    <name evidence="3" type="ORF">EJ997_02330</name>
</gene>
<proteinExistence type="predicted"/>
<evidence type="ECO:0000256" key="2">
    <source>
        <dbReference type="SAM" id="Phobius"/>
    </source>
</evidence>
<keyword evidence="2" id="KW-0812">Transmembrane</keyword>
<feature type="compositionally biased region" description="Gly residues" evidence="1">
    <location>
        <begin position="58"/>
        <end position="67"/>
    </location>
</feature>